<dbReference type="InterPro" id="IPR036291">
    <property type="entry name" value="NAD(P)-bd_dom_sf"/>
</dbReference>
<evidence type="ECO:0008006" key="3">
    <source>
        <dbReference type="Google" id="ProtNLM"/>
    </source>
</evidence>
<protein>
    <recommendedName>
        <fullName evidence="3">NAD(P)-binding domain-containing protein</fullName>
    </recommendedName>
</protein>
<comment type="caution">
    <text evidence="1">The sequence shown here is derived from an EMBL/GenBank/DDBJ whole genome shotgun (WGS) entry which is preliminary data.</text>
</comment>
<evidence type="ECO:0000313" key="2">
    <source>
        <dbReference type="Proteomes" id="UP001154252"/>
    </source>
</evidence>
<dbReference type="PANTHER" id="PTHR14097:SF9">
    <property type="entry name" value="EPIMERASE, PUTATIVE (AFU_ORTHOLOGUE AFUA_8G07320)-RELATED"/>
    <property type="match status" value="1"/>
</dbReference>
<dbReference type="PANTHER" id="PTHR14097">
    <property type="entry name" value="OXIDOREDUCTASE HTATIP2"/>
    <property type="match status" value="1"/>
</dbReference>
<dbReference type="EMBL" id="CAJVRC010000863">
    <property type="protein sequence ID" value="CAG8898784.1"/>
    <property type="molecule type" value="Genomic_DNA"/>
</dbReference>
<proteinExistence type="predicted"/>
<dbReference type="SUPFAM" id="SSF51735">
    <property type="entry name" value="NAD(P)-binding Rossmann-fold domains"/>
    <property type="match status" value="1"/>
</dbReference>
<dbReference type="OrthoDB" id="3535423at2759"/>
<keyword evidence="2" id="KW-1185">Reference proteome</keyword>
<dbReference type="Gene3D" id="3.40.50.720">
    <property type="entry name" value="NAD(P)-binding Rossmann-like Domain"/>
    <property type="match status" value="1"/>
</dbReference>
<gene>
    <name evidence="1" type="ORF">PEGY_LOCUS5389</name>
</gene>
<reference evidence="1" key="1">
    <citation type="submission" date="2021-07" db="EMBL/GenBank/DDBJ databases">
        <authorList>
            <person name="Branca A.L. A."/>
        </authorList>
    </citation>
    <scope>NUCLEOTIDE SEQUENCE</scope>
</reference>
<dbReference type="AlphaFoldDB" id="A0A9W4KA36"/>
<evidence type="ECO:0000313" key="1">
    <source>
        <dbReference type="EMBL" id="CAG8898784.1"/>
    </source>
</evidence>
<sequence>MHISSFRTQITLLHQHQTSEATMKLIIAGATSLLGTEIVKQSLQIREITQIVLLAFQPLQLDAGIDSSKLKSIVIRDYSEYPDDVKAEFAGADACIWTVAVTPLRTTKVELERVCQDCTKVTFEAIYEAVPARPFRFLYLSAEGIPRDPTKTPVIMPDYHIMRGNTELMVLKFPTEKQGVEVCIARPGMIANSSTWSRALVANLFRIVNLFGRPLPNIQQSQLAAAVLNQVVDGFEKETLLNADLVRLGQRELKFRSTAQPS</sequence>
<organism evidence="1 2">
    <name type="scientific">Penicillium egyptiacum</name>
    <dbReference type="NCBI Taxonomy" id="1303716"/>
    <lineage>
        <taxon>Eukaryota</taxon>
        <taxon>Fungi</taxon>
        <taxon>Dikarya</taxon>
        <taxon>Ascomycota</taxon>
        <taxon>Pezizomycotina</taxon>
        <taxon>Eurotiomycetes</taxon>
        <taxon>Eurotiomycetidae</taxon>
        <taxon>Eurotiales</taxon>
        <taxon>Aspergillaceae</taxon>
        <taxon>Penicillium</taxon>
    </lineage>
</organism>
<name>A0A9W4KA36_9EURO</name>
<dbReference type="Proteomes" id="UP001154252">
    <property type="component" value="Unassembled WGS sequence"/>
</dbReference>
<accession>A0A9W4KA36</accession>